<sequence>MVHIYYLGRRDPSKIAGSCMVQIFISLMSHNTNYVLFGWEQTT</sequence>
<protein>
    <submittedName>
        <fullName evidence="1">Uncharacterized protein</fullName>
    </submittedName>
</protein>
<dbReference type="EMBL" id="GBRH01234127">
    <property type="protein sequence ID" value="JAD63768.1"/>
    <property type="molecule type" value="Transcribed_RNA"/>
</dbReference>
<organism evidence="1">
    <name type="scientific">Arundo donax</name>
    <name type="common">Giant reed</name>
    <name type="synonym">Donax arundinaceus</name>
    <dbReference type="NCBI Taxonomy" id="35708"/>
    <lineage>
        <taxon>Eukaryota</taxon>
        <taxon>Viridiplantae</taxon>
        <taxon>Streptophyta</taxon>
        <taxon>Embryophyta</taxon>
        <taxon>Tracheophyta</taxon>
        <taxon>Spermatophyta</taxon>
        <taxon>Magnoliopsida</taxon>
        <taxon>Liliopsida</taxon>
        <taxon>Poales</taxon>
        <taxon>Poaceae</taxon>
        <taxon>PACMAD clade</taxon>
        <taxon>Arundinoideae</taxon>
        <taxon>Arundineae</taxon>
        <taxon>Arundo</taxon>
    </lineage>
</organism>
<proteinExistence type="predicted"/>
<evidence type="ECO:0000313" key="1">
    <source>
        <dbReference type="EMBL" id="JAD63768.1"/>
    </source>
</evidence>
<accession>A0A0A9BNN2</accession>
<dbReference type="AlphaFoldDB" id="A0A0A9BNN2"/>
<reference evidence="1" key="2">
    <citation type="journal article" date="2015" name="Data Brief">
        <title>Shoot transcriptome of the giant reed, Arundo donax.</title>
        <authorList>
            <person name="Barrero R.A."/>
            <person name="Guerrero F.D."/>
            <person name="Moolhuijzen P."/>
            <person name="Goolsby J.A."/>
            <person name="Tidwell J."/>
            <person name="Bellgard S.E."/>
            <person name="Bellgard M.I."/>
        </authorList>
    </citation>
    <scope>NUCLEOTIDE SEQUENCE</scope>
    <source>
        <tissue evidence="1">Shoot tissue taken approximately 20 cm above the soil surface</tissue>
    </source>
</reference>
<reference evidence="1" key="1">
    <citation type="submission" date="2014-09" db="EMBL/GenBank/DDBJ databases">
        <authorList>
            <person name="Magalhaes I.L.F."/>
            <person name="Oliveira U."/>
            <person name="Santos F.R."/>
            <person name="Vidigal T.H.D.A."/>
            <person name="Brescovit A.D."/>
            <person name="Santos A.J."/>
        </authorList>
    </citation>
    <scope>NUCLEOTIDE SEQUENCE</scope>
    <source>
        <tissue evidence="1">Shoot tissue taken approximately 20 cm above the soil surface</tissue>
    </source>
</reference>
<name>A0A0A9BNN2_ARUDO</name>